<evidence type="ECO:0000256" key="2">
    <source>
        <dbReference type="SAM" id="Phobius"/>
    </source>
</evidence>
<keyword evidence="4" id="KW-1185">Reference proteome</keyword>
<dbReference type="EMBL" id="AZBU02000011">
    <property type="protein sequence ID" value="TKR61826.1"/>
    <property type="molecule type" value="Genomic_DNA"/>
</dbReference>
<evidence type="ECO:0000313" key="3">
    <source>
        <dbReference type="EMBL" id="TKR61826.1"/>
    </source>
</evidence>
<name>A0A4U5LZM7_STECR</name>
<protein>
    <submittedName>
        <fullName evidence="3">Uncharacterized protein</fullName>
    </submittedName>
</protein>
<keyword evidence="2" id="KW-0812">Transmembrane</keyword>
<keyword evidence="2" id="KW-0472">Membrane</keyword>
<comment type="caution">
    <text evidence="3">The sequence shown here is derived from an EMBL/GenBank/DDBJ whole genome shotgun (WGS) entry which is preliminary data.</text>
</comment>
<proteinExistence type="predicted"/>
<dbReference type="AlphaFoldDB" id="A0A4U5LZM7"/>
<keyword evidence="2" id="KW-1133">Transmembrane helix</keyword>
<feature type="region of interest" description="Disordered" evidence="1">
    <location>
        <begin position="187"/>
        <end position="206"/>
    </location>
</feature>
<dbReference type="Proteomes" id="UP000298663">
    <property type="component" value="Unassembled WGS sequence"/>
</dbReference>
<feature type="transmembrane region" description="Helical" evidence="2">
    <location>
        <begin position="157"/>
        <end position="182"/>
    </location>
</feature>
<reference evidence="3 4" key="2">
    <citation type="journal article" date="2019" name="G3 (Bethesda)">
        <title>Hybrid Assembly of the Genome of the Entomopathogenic Nematode Steinernema carpocapsae Identifies the X-Chromosome.</title>
        <authorList>
            <person name="Serra L."/>
            <person name="Macchietto M."/>
            <person name="Macias-Munoz A."/>
            <person name="McGill C.J."/>
            <person name="Rodriguez I.M."/>
            <person name="Rodriguez B."/>
            <person name="Murad R."/>
            <person name="Mortazavi A."/>
        </authorList>
    </citation>
    <scope>NUCLEOTIDE SEQUENCE [LARGE SCALE GENOMIC DNA]</scope>
    <source>
        <strain evidence="3 4">ALL</strain>
    </source>
</reference>
<reference evidence="3 4" key="1">
    <citation type="journal article" date="2015" name="Genome Biol.">
        <title>Comparative genomics of Steinernema reveals deeply conserved gene regulatory networks.</title>
        <authorList>
            <person name="Dillman A.R."/>
            <person name="Macchietto M."/>
            <person name="Porter C.F."/>
            <person name="Rogers A."/>
            <person name="Williams B."/>
            <person name="Antoshechkin I."/>
            <person name="Lee M.M."/>
            <person name="Goodwin Z."/>
            <person name="Lu X."/>
            <person name="Lewis E.E."/>
            <person name="Goodrich-Blair H."/>
            <person name="Stock S.P."/>
            <person name="Adams B.J."/>
            <person name="Sternberg P.W."/>
            <person name="Mortazavi A."/>
        </authorList>
    </citation>
    <scope>NUCLEOTIDE SEQUENCE [LARGE SCALE GENOMIC DNA]</scope>
    <source>
        <strain evidence="3 4">ALL</strain>
    </source>
</reference>
<accession>A0A4U5LZM7</accession>
<evidence type="ECO:0000313" key="4">
    <source>
        <dbReference type="Proteomes" id="UP000298663"/>
    </source>
</evidence>
<sequence length="206" mass="23121">MLPQRRLFRDLLAAVLLSAFISSFSVLGTALDDGQSLPSKDRTPDIIRRKNENINYTFYDNSAGVEIEGTGFFHRYDAVLDEIEKLIAEHVDWCGFGHMLKENAIDDSWESTEKAGFEQKMKDHKCYERKKKGLYASPGEREEAEKKEAKASNTATIVIIVLAIMLAIAFVAIIALTVVVFVTKKSPAAARSSRQARDQESEEDED</sequence>
<gene>
    <name evidence="3" type="ORF">L596_028881</name>
</gene>
<organism evidence="3 4">
    <name type="scientific">Steinernema carpocapsae</name>
    <name type="common">Entomopathogenic nematode</name>
    <dbReference type="NCBI Taxonomy" id="34508"/>
    <lineage>
        <taxon>Eukaryota</taxon>
        <taxon>Metazoa</taxon>
        <taxon>Ecdysozoa</taxon>
        <taxon>Nematoda</taxon>
        <taxon>Chromadorea</taxon>
        <taxon>Rhabditida</taxon>
        <taxon>Tylenchina</taxon>
        <taxon>Panagrolaimomorpha</taxon>
        <taxon>Strongyloidoidea</taxon>
        <taxon>Steinernematidae</taxon>
        <taxon>Steinernema</taxon>
    </lineage>
</organism>
<evidence type="ECO:0000256" key="1">
    <source>
        <dbReference type="SAM" id="MobiDB-lite"/>
    </source>
</evidence>